<reference evidence="2 3" key="1">
    <citation type="journal article" date="2023" name="Arcadia Sci">
        <title>De novo assembly of a long-read Amblyomma americanum tick genome.</title>
        <authorList>
            <person name="Chou S."/>
            <person name="Poskanzer K.E."/>
            <person name="Rollins M."/>
            <person name="Thuy-Boun P.S."/>
        </authorList>
    </citation>
    <scope>NUCLEOTIDE SEQUENCE [LARGE SCALE GENOMIC DNA]</scope>
    <source>
        <strain evidence="2">F_SG_1</strain>
        <tissue evidence="2">Salivary glands</tissue>
    </source>
</reference>
<dbReference type="EMBL" id="JARKHS020003345">
    <property type="protein sequence ID" value="KAK8785652.1"/>
    <property type="molecule type" value="Genomic_DNA"/>
</dbReference>
<feature type="non-terminal residue" evidence="2">
    <location>
        <position position="1"/>
    </location>
</feature>
<dbReference type="Proteomes" id="UP001321473">
    <property type="component" value="Unassembled WGS sequence"/>
</dbReference>
<evidence type="ECO:0000313" key="2">
    <source>
        <dbReference type="EMBL" id="KAK8785652.1"/>
    </source>
</evidence>
<feature type="region of interest" description="Disordered" evidence="1">
    <location>
        <begin position="46"/>
        <end position="66"/>
    </location>
</feature>
<feature type="compositionally biased region" description="Basic and acidic residues" evidence="1">
    <location>
        <begin position="47"/>
        <end position="60"/>
    </location>
</feature>
<evidence type="ECO:0000313" key="3">
    <source>
        <dbReference type="Proteomes" id="UP001321473"/>
    </source>
</evidence>
<gene>
    <name evidence="2" type="ORF">V5799_007979</name>
</gene>
<protein>
    <submittedName>
        <fullName evidence="2">Uncharacterized protein</fullName>
    </submittedName>
</protein>
<name>A0AAQ4FGA4_AMBAM</name>
<proteinExistence type="predicted"/>
<sequence>SSPKTLVASHKRDKRLPYVDIMMKVVRRRVLLTSLVAIVLKAPVTDGSEKTPVRDPEKCYSDQGTELNPKELGRSAPDECLLHYCDPENKTLITVTCAHFQSPCVDKRHDAEYPYCCRLPICEKK</sequence>
<accession>A0AAQ4FGA4</accession>
<dbReference type="AlphaFoldDB" id="A0AAQ4FGA4"/>
<organism evidence="2 3">
    <name type="scientific">Amblyomma americanum</name>
    <name type="common">Lone star tick</name>
    <dbReference type="NCBI Taxonomy" id="6943"/>
    <lineage>
        <taxon>Eukaryota</taxon>
        <taxon>Metazoa</taxon>
        <taxon>Ecdysozoa</taxon>
        <taxon>Arthropoda</taxon>
        <taxon>Chelicerata</taxon>
        <taxon>Arachnida</taxon>
        <taxon>Acari</taxon>
        <taxon>Parasitiformes</taxon>
        <taxon>Ixodida</taxon>
        <taxon>Ixodoidea</taxon>
        <taxon>Ixodidae</taxon>
        <taxon>Amblyomminae</taxon>
        <taxon>Amblyomma</taxon>
    </lineage>
</organism>
<evidence type="ECO:0000256" key="1">
    <source>
        <dbReference type="SAM" id="MobiDB-lite"/>
    </source>
</evidence>
<comment type="caution">
    <text evidence="2">The sequence shown here is derived from an EMBL/GenBank/DDBJ whole genome shotgun (WGS) entry which is preliminary data.</text>
</comment>
<keyword evidence="3" id="KW-1185">Reference proteome</keyword>